<evidence type="ECO:0008006" key="4">
    <source>
        <dbReference type="Google" id="ProtNLM"/>
    </source>
</evidence>
<protein>
    <recommendedName>
        <fullName evidence="4">C2H2-type domain-containing protein</fullName>
    </recommendedName>
</protein>
<evidence type="ECO:0000313" key="3">
    <source>
        <dbReference type="Proteomes" id="UP001521184"/>
    </source>
</evidence>
<sequence length="269" mass="29236">MSSFRSRPEETDGQHAQFWNLAGIDQSFTAYNLSLDQRSLLSVEDFDHDVDQSVVSSNGWGTNNNPAFVSPPTSTYSHSNPGDYTNTTCNQFYTTDAAYKWGCDQAIGADYIGGDGQYPLTIDPRPERLEDVFADDYTYPGPGPSIPPIDQPSYLDPSFLGDGMDMGNIGPDLEETHLEPPKIMVEDTGDTGGMEPWLNGMYTPGLGIANNKIPPQAGPSSASAGTLGVTHRHREPADDQVTESSVNTSHTSHSCRTCSKNFGNKDDLR</sequence>
<gene>
    <name evidence="2" type="ORF">SLS58_008417</name>
</gene>
<feature type="region of interest" description="Disordered" evidence="1">
    <location>
        <begin position="214"/>
        <end position="269"/>
    </location>
</feature>
<proteinExistence type="predicted"/>
<evidence type="ECO:0000313" key="2">
    <source>
        <dbReference type="EMBL" id="KAL1638959.1"/>
    </source>
</evidence>
<evidence type="ECO:0000256" key="1">
    <source>
        <dbReference type="SAM" id="MobiDB-lite"/>
    </source>
</evidence>
<reference evidence="2 3" key="1">
    <citation type="journal article" date="2023" name="Plant Dis.">
        <title>First Report of Diplodia intermedia Causing Canker and Dieback Diseases on Apple Trees in Canada.</title>
        <authorList>
            <person name="Ellouze W."/>
            <person name="Ilyukhin E."/>
            <person name="Sulman M."/>
            <person name="Ali S."/>
        </authorList>
    </citation>
    <scope>NUCLEOTIDE SEQUENCE [LARGE SCALE GENOMIC DNA]</scope>
    <source>
        <strain evidence="2 3">M45-28</strain>
    </source>
</reference>
<name>A0ABR3THF2_9PEZI</name>
<accession>A0ABR3THF2</accession>
<comment type="caution">
    <text evidence="2">The sequence shown here is derived from an EMBL/GenBank/DDBJ whole genome shotgun (WGS) entry which is preliminary data.</text>
</comment>
<organism evidence="2 3">
    <name type="scientific">Diplodia intermedia</name>
    <dbReference type="NCBI Taxonomy" id="856260"/>
    <lineage>
        <taxon>Eukaryota</taxon>
        <taxon>Fungi</taxon>
        <taxon>Dikarya</taxon>
        <taxon>Ascomycota</taxon>
        <taxon>Pezizomycotina</taxon>
        <taxon>Dothideomycetes</taxon>
        <taxon>Dothideomycetes incertae sedis</taxon>
        <taxon>Botryosphaeriales</taxon>
        <taxon>Botryosphaeriaceae</taxon>
        <taxon>Diplodia</taxon>
    </lineage>
</organism>
<keyword evidence="3" id="KW-1185">Reference proteome</keyword>
<dbReference type="Proteomes" id="UP001521184">
    <property type="component" value="Unassembled WGS sequence"/>
</dbReference>
<feature type="compositionally biased region" description="Low complexity" evidence="1">
    <location>
        <begin position="248"/>
        <end position="259"/>
    </location>
</feature>
<dbReference type="EMBL" id="JAKEKT020000071">
    <property type="protein sequence ID" value="KAL1638959.1"/>
    <property type="molecule type" value="Genomic_DNA"/>
</dbReference>